<keyword evidence="3" id="KW-0813">Transport</keyword>
<feature type="transmembrane region" description="Helical" evidence="8">
    <location>
        <begin position="988"/>
        <end position="1009"/>
    </location>
</feature>
<feature type="transmembrane region" description="Helical" evidence="8">
    <location>
        <begin position="630"/>
        <end position="649"/>
    </location>
</feature>
<evidence type="ECO:0000256" key="7">
    <source>
        <dbReference type="SAM" id="MobiDB-lite"/>
    </source>
</evidence>
<keyword evidence="4 8" id="KW-0812">Transmembrane</keyword>
<feature type="transmembrane region" description="Helical" evidence="8">
    <location>
        <begin position="20"/>
        <end position="40"/>
    </location>
</feature>
<feature type="transmembrane region" description="Helical" evidence="8">
    <location>
        <begin position="829"/>
        <end position="849"/>
    </location>
</feature>
<organism evidence="10">
    <name type="scientific">Salix viminalis</name>
    <name type="common">Common osier</name>
    <name type="synonym">Basket willow</name>
    <dbReference type="NCBI Taxonomy" id="40686"/>
    <lineage>
        <taxon>Eukaryota</taxon>
        <taxon>Viridiplantae</taxon>
        <taxon>Streptophyta</taxon>
        <taxon>Embryophyta</taxon>
        <taxon>Tracheophyta</taxon>
        <taxon>Spermatophyta</taxon>
        <taxon>Magnoliopsida</taxon>
        <taxon>eudicotyledons</taxon>
        <taxon>Gunneridae</taxon>
        <taxon>Pentapetalae</taxon>
        <taxon>rosids</taxon>
        <taxon>fabids</taxon>
        <taxon>Malpighiales</taxon>
        <taxon>Salicaceae</taxon>
        <taxon>Saliceae</taxon>
        <taxon>Salix</taxon>
    </lineage>
</organism>
<evidence type="ECO:0000313" key="10">
    <source>
        <dbReference type="EMBL" id="VFU49709.1"/>
    </source>
</evidence>
<feature type="transmembrane region" description="Helical" evidence="8">
    <location>
        <begin position="685"/>
        <end position="705"/>
    </location>
</feature>
<gene>
    <name evidence="10" type="ORF">SVIM_LOCUS328137</name>
</gene>
<dbReference type="EMBL" id="CAADRP010001708">
    <property type="protein sequence ID" value="VFU49709.1"/>
    <property type="molecule type" value="Genomic_DNA"/>
</dbReference>
<feature type="transmembrane region" description="Helical" evidence="8">
    <location>
        <begin position="721"/>
        <end position="741"/>
    </location>
</feature>
<reference evidence="10" key="1">
    <citation type="submission" date="2019-03" db="EMBL/GenBank/DDBJ databases">
        <authorList>
            <person name="Mank J."/>
            <person name="Almeida P."/>
        </authorList>
    </citation>
    <scope>NUCLEOTIDE SEQUENCE</scope>
    <source>
        <strain evidence="10">78183</strain>
    </source>
</reference>
<feature type="transmembrane region" description="Helical" evidence="8">
    <location>
        <begin position="661"/>
        <end position="679"/>
    </location>
</feature>
<feature type="transmembrane region" description="Helical" evidence="8">
    <location>
        <begin position="800"/>
        <end position="823"/>
    </location>
</feature>
<dbReference type="GO" id="GO:0005345">
    <property type="term" value="F:purine nucleobase transmembrane transporter activity"/>
    <property type="evidence" value="ECO:0007669"/>
    <property type="project" value="UniProtKB-ARBA"/>
</dbReference>
<dbReference type="InterPro" id="IPR030182">
    <property type="entry name" value="PUP_plant"/>
</dbReference>
<feature type="transmembrane region" description="Helical" evidence="8">
    <location>
        <begin position="1044"/>
        <end position="1062"/>
    </location>
</feature>
<feature type="transmembrane region" description="Helical" evidence="8">
    <location>
        <begin position="761"/>
        <end position="779"/>
    </location>
</feature>
<feature type="transmembrane region" description="Helical" evidence="8">
    <location>
        <begin position="249"/>
        <end position="270"/>
    </location>
</feature>
<evidence type="ECO:0000256" key="6">
    <source>
        <dbReference type="ARBA" id="ARBA00023136"/>
    </source>
</evidence>
<feature type="domain" description="Cas1p 10 TM acyl transferase" evidence="9">
    <location>
        <begin position="111"/>
        <end position="505"/>
    </location>
</feature>
<evidence type="ECO:0000256" key="2">
    <source>
        <dbReference type="ARBA" id="ARBA00006213"/>
    </source>
</evidence>
<feature type="transmembrane region" description="Helical" evidence="8">
    <location>
        <begin position="1015"/>
        <end position="1037"/>
    </location>
</feature>
<feature type="transmembrane region" description="Helical" evidence="8">
    <location>
        <begin position="918"/>
        <end position="936"/>
    </location>
</feature>
<feature type="transmembrane region" description="Helical" evidence="8">
    <location>
        <begin position="1184"/>
        <end position="1205"/>
    </location>
</feature>
<dbReference type="PANTHER" id="PTHR31376:SF106">
    <property type="entry name" value="PURINE PERMEASE-RELATED"/>
    <property type="match status" value="1"/>
</dbReference>
<feature type="region of interest" description="Disordered" evidence="7">
    <location>
        <begin position="522"/>
        <end position="548"/>
    </location>
</feature>
<dbReference type="GO" id="GO:0016020">
    <property type="term" value="C:membrane"/>
    <property type="evidence" value="ECO:0007669"/>
    <property type="project" value="UniProtKB-SubCell"/>
</dbReference>
<dbReference type="GO" id="GO:0015211">
    <property type="term" value="F:purine nucleoside transmembrane transporter activity"/>
    <property type="evidence" value="ECO:0007669"/>
    <property type="project" value="InterPro"/>
</dbReference>
<feature type="transmembrane region" description="Helical" evidence="8">
    <location>
        <begin position="1156"/>
        <end position="1179"/>
    </location>
</feature>
<protein>
    <recommendedName>
        <fullName evidence="9">Cas1p 10 TM acyl transferase domain-containing protein</fullName>
    </recommendedName>
</protein>
<feature type="transmembrane region" description="Helical" evidence="8">
    <location>
        <begin position="1211"/>
        <end position="1230"/>
    </location>
</feature>
<comment type="subcellular location">
    <subcellularLocation>
        <location evidence="1">Membrane</location>
    </subcellularLocation>
</comment>
<sequence length="1253" mass="140922">MPIPLDRSEMVVSGPITPGQVSFLLGFIPVFVAWIYSEFLEFRKTSSPPKVHSDNNLVDLDKVTVKEDDRAVLLEGGLPRSASSKFHSSAIKLNLIRFMTLEDSFLLENRATLRAMSEFGAVLLYFYICDRTNILGESTKSRTMTSLRKHTDKSAFSGKSMLYLNRHQTEEWKGWMQVLFLMYHYFAAAEIYNAIRIFIAAYVWMTGFGNFSYYYIRKDFSLARFSQMMWRLNFFVAFCCIILDNDYMLYYICPMHTLFTLMVYGVLGIFNKHNENSSVMAVKILSSFLVVILIWEIPGVFDFLWSPLTFILGYSDPAKPDLPRLHEWHFRSGLDRYIWIIGMIYAYFHPNIEKWMEKLEESETKKKLSIKMGIIAVSVSVGYLWYEYIYKLDKVSYNKYHPYTSWIPITVYICLRNCTQQLRSFSSTLFAWLGKITLETYISQFHIWLRSDIPNGQPKWLLSVIPEYPLLNFMLTTAIYVLVSHRLFELTNTLKTVFVPTKDNKRLFYNFVAGAAISLHSPSHPSFTGQESKEASQPEHENETNQPEIARKRSTAKWWLLMAVYSLLLLAGQSVAVLLGRLYFEKGGSSKWMGALVQPSGFPILLPFYLSQPRNPATRSSSETNFPSNLVLASIYISCGLFLAMVSLLHSLGLKNLPVSIYSLVCTSQLGFNALFSFFLNSLKLTPFIINSLLLLTISSTLLVFQDDAAESKHVHKRDQYALGFICTLGASAGYGLLLSLTQFAFQKVLKQETFKVVLDMTVYPSLAATIAVLAGLFASGEWKGLGTEMDGFKLGEASYCMTLIWTAISWQLFNIGCVGLIFEVSSVFSNVISAFGLPVVPVLAVFCFGDRMDGVKAIAMVVAMWAFDMREAQEVQLHIMDQEAKDQTNSPQYTGITNQCSTAAPPQTRSYRRWIRISIYTVFLLVGQTVALLLGRLYFVKGGNSKWMATLVQLAGFPVLIPFYLISTTKKPRTEDSQIKSPSIKTLALVYVSIGLLVAADCFLYSVGLQYLPVSTYTLICASQLAFNSLFSFFLNAQKFTPFIINSLVLLTISSILLVFNNESSDGTAGVSRAKYAIGFTCTVAASAGYGLVLSLTQLCFNKVMKRQTFKVVVDMIIYQQIVATSVIVVGLFASGDWKGLTGEMDGFEMGKVSYVMNLVGTAISWQAFAIGCVGLVFDVSSLFSNAISVLGLPIAPVVAVFVFNDKMGGVKAISMVLAIWGFISYAYHHYLEDRTKKRYADEVSKAPMPET</sequence>
<feature type="compositionally biased region" description="Basic and acidic residues" evidence="7">
    <location>
        <begin position="531"/>
        <end position="543"/>
    </location>
</feature>
<evidence type="ECO:0000256" key="8">
    <source>
        <dbReference type="SAM" id="Phobius"/>
    </source>
</evidence>
<feature type="transmembrane region" description="Helical" evidence="8">
    <location>
        <begin position="1114"/>
        <end position="1136"/>
    </location>
</feature>
<proteinExistence type="inferred from homology"/>
<dbReference type="Pfam" id="PF07779">
    <property type="entry name" value="Cas1_AcylT"/>
    <property type="match status" value="1"/>
</dbReference>
<feature type="transmembrane region" description="Helical" evidence="8">
    <location>
        <begin position="1077"/>
        <end position="1102"/>
    </location>
</feature>
<dbReference type="Pfam" id="PF16913">
    <property type="entry name" value="PUNUT"/>
    <property type="match status" value="2"/>
</dbReference>
<dbReference type="AlphaFoldDB" id="A0A6N2MNT8"/>
<dbReference type="InterPro" id="IPR012419">
    <property type="entry name" value="Cas1_AcylTrans_dom"/>
</dbReference>
<evidence type="ECO:0000256" key="5">
    <source>
        <dbReference type="ARBA" id="ARBA00022989"/>
    </source>
</evidence>
<keyword evidence="5 8" id="KW-1133">Transmembrane helix</keyword>
<evidence type="ECO:0000256" key="1">
    <source>
        <dbReference type="ARBA" id="ARBA00004370"/>
    </source>
</evidence>
<accession>A0A6N2MNT8</accession>
<feature type="transmembrane region" description="Helical" evidence="8">
    <location>
        <begin position="368"/>
        <end position="386"/>
    </location>
</feature>
<keyword evidence="6 8" id="KW-0472">Membrane</keyword>
<evidence type="ECO:0000259" key="9">
    <source>
        <dbReference type="Pfam" id="PF07779"/>
    </source>
</evidence>
<comment type="similarity">
    <text evidence="2">Belongs to the purine permeases (TC 2.A.7.14) family.</text>
</comment>
<feature type="transmembrane region" description="Helical" evidence="8">
    <location>
        <begin position="282"/>
        <end position="308"/>
    </location>
</feature>
<name>A0A6N2MNT8_SALVM</name>
<feature type="transmembrane region" description="Helical" evidence="8">
    <location>
        <begin position="558"/>
        <end position="580"/>
    </location>
</feature>
<dbReference type="PANTHER" id="PTHR31376">
    <property type="entry name" value="OS09G0467300 PROTEIN-RELATED"/>
    <property type="match status" value="1"/>
</dbReference>
<feature type="transmembrane region" description="Helical" evidence="8">
    <location>
        <begin position="948"/>
        <end position="967"/>
    </location>
</feature>
<evidence type="ECO:0000256" key="3">
    <source>
        <dbReference type="ARBA" id="ARBA00022448"/>
    </source>
</evidence>
<evidence type="ECO:0000256" key="4">
    <source>
        <dbReference type="ARBA" id="ARBA00022692"/>
    </source>
</evidence>
<feature type="transmembrane region" description="Helical" evidence="8">
    <location>
        <begin position="194"/>
        <end position="216"/>
    </location>
</feature>